<proteinExistence type="predicted"/>
<evidence type="ECO:0000256" key="1">
    <source>
        <dbReference type="SAM" id="Phobius"/>
    </source>
</evidence>
<accession>A0ABR0ADE2</accession>
<evidence type="ECO:0000313" key="3">
    <source>
        <dbReference type="Proteomes" id="UP001234178"/>
    </source>
</evidence>
<keyword evidence="1" id="KW-0812">Transmembrane</keyword>
<keyword evidence="3" id="KW-1185">Reference proteome</keyword>
<name>A0ABR0ADE2_9CRUS</name>
<reference evidence="2 3" key="1">
    <citation type="journal article" date="2023" name="Nucleic Acids Res.">
        <title>The hologenome of Daphnia magna reveals possible DNA methylation and microbiome-mediated evolution of the host genome.</title>
        <authorList>
            <person name="Chaturvedi A."/>
            <person name="Li X."/>
            <person name="Dhandapani V."/>
            <person name="Marshall H."/>
            <person name="Kissane S."/>
            <person name="Cuenca-Cambronero M."/>
            <person name="Asole G."/>
            <person name="Calvet F."/>
            <person name="Ruiz-Romero M."/>
            <person name="Marangio P."/>
            <person name="Guigo R."/>
            <person name="Rago D."/>
            <person name="Mirbahai L."/>
            <person name="Eastwood N."/>
            <person name="Colbourne J.K."/>
            <person name="Zhou J."/>
            <person name="Mallon E."/>
            <person name="Orsini L."/>
        </authorList>
    </citation>
    <scope>NUCLEOTIDE SEQUENCE [LARGE SCALE GENOMIC DNA]</scope>
    <source>
        <strain evidence="2">LRV0_1</strain>
    </source>
</reference>
<keyword evidence="1" id="KW-1133">Transmembrane helix</keyword>
<keyword evidence="1" id="KW-0472">Membrane</keyword>
<organism evidence="2 3">
    <name type="scientific">Daphnia magna</name>
    <dbReference type="NCBI Taxonomy" id="35525"/>
    <lineage>
        <taxon>Eukaryota</taxon>
        <taxon>Metazoa</taxon>
        <taxon>Ecdysozoa</taxon>
        <taxon>Arthropoda</taxon>
        <taxon>Crustacea</taxon>
        <taxon>Branchiopoda</taxon>
        <taxon>Diplostraca</taxon>
        <taxon>Cladocera</taxon>
        <taxon>Anomopoda</taxon>
        <taxon>Daphniidae</taxon>
        <taxon>Daphnia</taxon>
    </lineage>
</organism>
<protein>
    <submittedName>
        <fullName evidence="2">Uncharacterized protein</fullName>
    </submittedName>
</protein>
<sequence>MSQRIANSKDCSGAEFPPNGFRANTSHHFYDSHNVLSNSKRNAKIARVLEFLLHLIMVLICWARCCSTWPCVVLLIAALKTWEITHVPSVVVVVDDHLKFSNGMRSSDYPELVFGAFGTSPR</sequence>
<comment type="caution">
    <text evidence="2">The sequence shown here is derived from an EMBL/GenBank/DDBJ whole genome shotgun (WGS) entry which is preliminary data.</text>
</comment>
<dbReference type="Proteomes" id="UP001234178">
    <property type="component" value="Unassembled WGS sequence"/>
</dbReference>
<gene>
    <name evidence="2" type="ORF">OUZ56_008579</name>
</gene>
<feature type="transmembrane region" description="Helical" evidence="1">
    <location>
        <begin position="51"/>
        <end position="79"/>
    </location>
</feature>
<evidence type="ECO:0000313" key="2">
    <source>
        <dbReference type="EMBL" id="KAK4023150.1"/>
    </source>
</evidence>
<dbReference type="EMBL" id="JAOYFB010000037">
    <property type="protein sequence ID" value="KAK4023150.1"/>
    <property type="molecule type" value="Genomic_DNA"/>
</dbReference>